<dbReference type="EMBL" id="CP013236">
    <property type="protein sequence ID" value="AMP12393.1"/>
    <property type="molecule type" value="Genomic_DNA"/>
</dbReference>
<dbReference type="RefSeq" id="WP_150119586.1">
    <property type="nucleotide sequence ID" value="NZ_CP013234.1"/>
</dbReference>
<sequence>MDMLTNTEVALRNYLKTLQLTCEPAMNCASTSCQTVTALTGPSLAVSARSQSATDGVLQTLRLAIGWWQQRLETQPAKPLTTLHDLSDHVLRDIGYLDGTQPREHSHRAQEY</sequence>
<keyword evidence="2" id="KW-1185">Reference proteome</keyword>
<accession>A0ABM5Z061</accession>
<dbReference type="Proteomes" id="UP000074914">
    <property type="component" value="Chromosome"/>
</dbReference>
<reference evidence="1 2" key="1">
    <citation type="submission" date="2015-11" db="EMBL/GenBank/DDBJ databases">
        <title>Exploring the genomic traits of fungus-feeding bacterial genus Collimonas.</title>
        <authorList>
            <person name="Song C."/>
            <person name="Schmidt R."/>
            <person name="de Jager V."/>
            <person name="Krzyzanowska D."/>
            <person name="Jongedijk E."/>
            <person name="Cankar K."/>
            <person name="Beekwilder J."/>
            <person name="van Veen A."/>
            <person name="de Boer W."/>
            <person name="van Veen J.A."/>
            <person name="Garbeva P."/>
        </authorList>
    </citation>
    <scope>NUCLEOTIDE SEQUENCE [LARGE SCALE GENOMIC DNA]</scope>
    <source>
        <strain evidence="1 2">Ter291</strain>
    </source>
</reference>
<evidence type="ECO:0008006" key="3">
    <source>
        <dbReference type="Google" id="ProtNLM"/>
    </source>
</evidence>
<name>A0ABM5Z061_9BURK</name>
<protein>
    <recommendedName>
        <fullName evidence="3">DUF1127 domain-containing protein</fullName>
    </recommendedName>
</protein>
<gene>
    <name evidence="1" type="ORF">CPter291_0097</name>
</gene>
<proteinExistence type="predicted"/>
<evidence type="ECO:0000313" key="1">
    <source>
        <dbReference type="EMBL" id="AMP12393.1"/>
    </source>
</evidence>
<organism evidence="1 2">
    <name type="scientific">Collimonas pratensis</name>
    <dbReference type="NCBI Taxonomy" id="279113"/>
    <lineage>
        <taxon>Bacteria</taxon>
        <taxon>Pseudomonadati</taxon>
        <taxon>Pseudomonadota</taxon>
        <taxon>Betaproteobacteria</taxon>
        <taxon>Burkholderiales</taxon>
        <taxon>Oxalobacteraceae</taxon>
        <taxon>Collimonas</taxon>
    </lineage>
</organism>
<evidence type="ECO:0000313" key="2">
    <source>
        <dbReference type="Proteomes" id="UP000074914"/>
    </source>
</evidence>